<sequence>MLPVTAGEMSQWRPGSEAEGAGCDCGSPPGPWEATRCVRALDEMRRAPPLAGPPGTHHSLSSLSPSLSLSLDAVNNGTCTASLRLHGCVIRGRRCRWKLDPRCATPRRAGRRCHPRQEGEAESCLTEEDEQRDGERWRRHLEIEEEEEEEEEEEKEEEEGEQLTSRRHLLNESSSETSC</sequence>
<feature type="compositionally biased region" description="Basic and acidic residues" evidence="1">
    <location>
        <begin position="133"/>
        <end position="142"/>
    </location>
</feature>
<feature type="region of interest" description="Disordered" evidence="1">
    <location>
        <begin position="105"/>
        <end position="179"/>
    </location>
</feature>
<feature type="region of interest" description="Disordered" evidence="1">
    <location>
        <begin position="1"/>
        <end position="27"/>
    </location>
</feature>
<dbReference type="Proteomes" id="UP001153269">
    <property type="component" value="Unassembled WGS sequence"/>
</dbReference>
<accession>A0A9N7VDQ3</accession>
<evidence type="ECO:0000313" key="2">
    <source>
        <dbReference type="EMBL" id="CAB1447396.1"/>
    </source>
</evidence>
<dbReference type="EMBL" id="CADEAL010003945">
    <property type="protein sequence ID" value="CAB1447396.1"/>
    <property type="molecule type" value="Genomic_DNA"/>
</dbReference>
<keyword evidence="3" id="KW-1185">Reference proteome</keyword>
<gene>
    <name evidence="2" type="ORF">PLEPLA_LOCUS35088</name>
</gene>
<comment type="caution">
    <text evidence="2">The sequence shown here is derived from an EMBL/GenBank/DDBJ whole genome shotgun (WGS) entry which is preliminary data.</text>
</comment>
<organism evidence="2 3">
    <name type="scientific">Pleuronectes platessa</name>
    <name type="common">European plaice</name>
    <dbReference type="NCBI Taxonomy" id="8262"/>
    <lineage>
        <taxon>Eukaryota</taxon>
        <taxon>Metazoa</taxon>
        <taxon>Chordata</taxon>
        <taxon>Craniata</taxon>
        <taxon>Vertebrata</taxon>
        <taxon>Euteleostomi</taxon>
        <taxon>Actinopterygii</taxon>
        <taxon>Neopterygii</taxon>
        <taxon>Teleostei</taxon>
        <taxon>Neoteleostei</taxon>
        <taxon>Acanthomorphata</taxon>
        <taxon>Carangaria</taxon>
        <taxon>Pleuronectiformes</taxon>
        <taxon>Pleuronectoidei</taxon>
        <taxon>Pleuronectidae</taxon>
        <taxon>Pleuronectes</taxon>
    </lineage>
</organism>
<dbReference type="AlphaFoldDB" id="A0A9N7VDQ3"/>
<feature type="compositionally biased region" description="Acidic residues" evidence="1">
    <location>
        <begin position="143"/>
        <end position="161"/>
    </location>
</feature>
<proteinExistence type="predicted"/>
<reference evidence="2" key="1">
    <citation type="submission" date="2020-03" db="EMBL/GenBank/DDBJ databases">
        <authorList>
            <person name="Weist P."/>
        </authorList>
    </citation>
    <scope>NUCLEOTIDE SEQUENCE</scope>
</reference>
<evidence type="ECO:0000256" key="1">
    <source>
        <dbReference type="SAM" id="MobiDB-lite"/>
    </source>
</evidence>
<evidence type="ECO:0000313" key="3">
    <source>
        <dbReference type="Proteomes" id="UP001153269"/>
    </source>
</evidence>
<name>A0A9N7VDQ3_PLEPL</name>
<protein>
    <submittedName>
        <fullName evidence="2">Uncharacterized protein</fullName>
    </submittedName>
</protein>